<dbReference type="AlphaFoldDB" id="A0A2M7U1V7"/>
<evidence type="ECO:0000313" key="2">
    <source>
        <dbReference type="EMBL" id="PIZ64139.1"/>
    </source>
</evidence>
<evidence type="ECO:0000313" key="3">
    <source>
        <dbReference type="Proteomes" id="UP000228503"/>
    </source>
</evidence>
<keyword evidence="1" id="KW-1133">Transmembrane helix</keyword>
<protein>
    <submittedName>
        <fullName evidence="2">Uncharacterized protein</fullName>
    </submittedName>
</protein>
<comment type="caution">
    <text evidence="2">The sequence shown here is derived from an EMBL/GenBank/DDBJ whole genome shotgun (WGS) entry which is preliminary data.</text>
</comment>
<evidence type="ECO:0000256" key="1">
    <source>
        <dbReference type="SAM" id="Phobius"/>
    </source>
</evidence>
<dbReference type="EMBL" id="PFOB01000001">
    <property type="protein sequence ID" value="PIZ64139.1"/>
    <property type="molecule type" value="Genomic_DNA"/>
</dbReference>
<keyword evidence="1" id="KW-0812">Transmembrane</keyword>
<proteinExistence type="predicted"/>
<accession>A0A2M7U1V7</accession>
<reference evidence="3" key="1">
    <citation type="submission" date="2017-09" db="EMBL/GenBank/DDBJ databases">
        <title>Depth-based differentiation of microbial function through sediment-hosted aquifers and enrichment of novel symbionts in the deep terrestrial subsurface.</title>
        <authorList>
            <person name="Probst A.J."/>
            <person name="Ladd B."/>
            <person name="Jarett J.K."/>
            <person name="Geller-Mcgrath D.E."/>
            <person name="Sieber C.M.K."/>
            <person name="Emerson J.B."/>
            <person name="Anantharaman K."/>
            <person name="Thomas B.C."/>
            <person name="Malmstrom R."/>
            <person name="Stieglmeier M."/>
            <person name="Klingl A."/>
            <person name="Woyke T."/>
            <person name="Ryan C.M."/>
            <person name="Banfield J.F."/>
        </authorList>
    </citation>
    <scope>NUCLEOTIDE SEQUENCE [LARGE SCALE GENOMIC DNA]</scope>
</reference>
<keyword evidence="1" id="KW-0472">Membrane</keyword>
<feature type="transmembrane region" description="Helical" evidence="1">
    <location>
        <begin position="6"/>
        <end position="25"/>
    </location>
</feature>
<sequence>MNNRNLLKIIIAVVLVSLLVVYFSYSFNRDNSVTIISSELNSQEEKINRIKHYIEFESDVLGVEYIFNLHSGSMFALGPSDMSLEIALRVLPSDVPKWTKSHSEITAPASAKDWKTRLRLTDDIWKTQSDPHYYSIDANTWMAVFTPEGIIYRETFTR</sequence>
<gene>
    <name evidence="2" type="ORF">COY16_00040</name>
</gene>
<organism evidence="2 3">
    <name type="scientific">Candidatus Roizmanbacteria bacterium CG_4_10_14_0_2_um_filter_39_13</name>
    <dbReference type="NCBI Taxonomy" id="1974825"/>
    <lineage>
        <taxon>Bacteria</taxon>
        <taxon>Candidatus Roizmaniibacteriota</taxon>
    </lineage>
</organism>
<name>A0A2M7U1V7_9BACT</name>
<dbReference type="Proteomes" id="UP000228503">
    <property type="component" value="Unassembled WGS sequence"/>
</dbReference>